<dbReference type="SUPFAM" id="SSF56519">
    <property type="entry name" value="Penicillin binding protein dimerisation domain"/>
    <property type="match status" value="1"/>
</dbReference>
<keyword evidence="5" id="KW-0378">Hydrolase</keyword>
<evidence type="ECO:0000256" key="6">
    <source>
        <dbReference type="ARBA" id="ARBA00023251"/>
    </source>
</evidence>
<dbReference type="GO" id="GO:0005886">
    <property type="term" value="C:plasma membrane"/>
    <property type="evidence" value="ECO:0007669"/>
    <property type="project" value="TreeGrafter"/>
</dbReference>
<keyword evidence="4" id="KW-0732">Signal</keyword>
<comment type="similarity">
    <text evidence="2">Belongs to the class-D beta-lactamase family.</text>
</comment>
<reference evidence="9" key="1">
    <citation type="submission" date="2017-09" db="EMBL/GenBank/DDBJ databases">
        <title>Depth-based differentiation of microbial function through sediment-hosted aquifers and enrichment of novel symbionts in the deep terrestrial subsurface.</title>
        <authorList>
            <person name="Probst A.J."/>
            <person name="Ladd B."/>
            <person name="Jarett J.K."/>
            <person name="Geller-Mcgrath D.E."/>
            <person name="Sieber C.M.K."/>
            <person name="Emerson J.B."/>
            <person name="Anantharaman K."/>
            <person name="Thomas B.C."/>
            <person name="Malmstrom R."/>
            <person name="Stieglmeier M."/>
            <person name="Klingl A."/>
            <person name="Woyke T."/>
            <person name="Ryan C.M."/>
            <person name="Banfield J.F."/>
        </authorList>
    </citation>
    <scope>NUCLEOTIDE SEQUENCE [LARGE SCALE GENOMIC DNA]</scope>
</reference>
<evidence type="ECO:0000256" key="7">
    <source>
        <dbReference type="SAM" id="Phobius"/>
    </source>
</evidence>
<dbReference type="InterPro" id="IPR050515">
    <property type="entry name" value="Beta-lactam/transpept"/>
</dbReference>
<proteinExistence type="inferred from homology"/>
<protein>
    <recommendedName>
        <fullName evidence="3">beta-lactamase</fullName>
        <ecNumber evidence="3">3.5.2.6</ecNumber>
    </recommendedName>
</protein>
<dbReference type="AlphaFoldDB" id="A0A2M7QFR2"/>
<dbReference type="EMBL" id="PFLH01000027">
    <property type="protein sequence ID" value="PIY71144.1"/>
    <property type="molecule type" value="Genomic_DNA"/>
</dbReference>
<keyword evidence="7" id="KW-1133">Transmembrane helix</keyword>
<comment type="caution">
    <text evidence="8">The sequence shown here is derived from an EMBL/GenBank/DDBJ whole genome shotgun (WGS) entry which is preliminary data.</text>
</comment>
<dbReference type="GO" id="GO:0008658">
    <property type="term" value="F:penicillin binding"/>
    <property type="evidence" value="ECO:0007669"/>
    <property type="project" value="InterPro"/>
</dbReference>
<evidence type="ECO:0000256" key="1">
    <source>
        <dbReference type="ARBA" id="ARBA00001526"/>
    </source>
</evidence>
<keyword evidence="7" id="KW-0812">Transmembrane</keyword>
<keyword evidence="7" id="KW-0472">Membrane</keyword>
<dbReference type="GO" id="GO:0008800">
    <property type="term" value="F:beta-lactamase activity"/>
    <property type="evidence" value="ECO:0007669"/>
    <property type="project" value="UniProtKB-EC"/>
</dbReference>
<gene>
    <name evidence="8" type="ORF">COY88_01910</name>
</gene>
<evidence type="ECO:0000313" key="9">
    <source>
        <dbReference type="Proteomes" id="UP000230344"/>
    </source>
</evidence>
<dbReference type="Proteomes" id="UP000230344">
    <property type="component" value="Unassembled WGS sequence"/>
</dbReference>
<dbReference type="InterPro" id="IPR036138">
    <property type="entry name" value="PBP_dimer_sf"/>
</dbReference>
<keyword evidence="6" id="KW-0046">Antibiotic resistance</keyword>
<dbReference type="PANTHER" id="PTHR30627:SF6">
    <property type="entry name" value="BETA-LACTAMASE YBXI-RELATED"/>
    <property type="match status" value="1"/>
</dbReference>
<evidence type="ECO:0000256" key="4">
    <source>
        <dbReference type="ARBA" id="ARBA00022729"/>
    </source>
</evidence>
<sequence length="107" mass="12556">MASSNFSQKETEGDYFYEESEATDFLIPPIERGRVRLFFVLVFLISLFFLGKVFYLQFPKGSYYKEVAEGNRLRIEKIRANRGLIYDANGKSLVKNRTEFYSVKMPE</sequence>
<dbReference type="GO" id="GO:0046677">
    <property type="term" value="P:response to antibiotic"/>
    <property type="evidence" value="ECO:0007669"/>
    <property type="project" value="UniProtKB-KW"/>
</dbReference>
<evidence type="ECO:0000256" key="5">
    <source>
        <dbReference type="ARBA" id="ARBA00022801"/>
    </source>
</evidence>
<evidence type="ECO:0000256" key="3">
    <source>
        <dbReference type="ARBA" id="ARBA00012865"/>
    </source>
</evidence>
<comment type="catalytic activity">
    <reaction evidence="1">
        <text>a beta-lactam + H2O = a substituted beta-amino acid</text>
        <dbReference type="Rhea" id="RHEA:20401"/>
        <dbReference type="ChEBI" id="CHEBI:15377"/>
        <dbReference type="ChEBI" id="CHEBI:35627"/>
        <dbReference type="ChEBI" id="CHEBI:140347"/>
        <dbReference type="EC" id="3.5.2.6"/>
    </reaction>
</comment>
<name>A0A2M7QFR2_9BACT</name>
<accession>A0A2M7QFR2</accession>
<feature type="non-terminal residue" evidence="8">
    <location>
        <position position="107"/>
    </location>
</feature>
<dbReference type="Gene3D" id="3.90.1310.10">
    <property type="entry name" value="Penicillin-binding protein 2a (Domain 2)"/>
    <property type="match status" value="1"/>
</dbReference>
<evidence type="ECO:0000313" key="8">
    <source>
        <dbReference type="EMBL" id="PIY71144.1"/>
    </source>
</evidence>
<dbReference type="EC" id="3.5.2.6" evidence="3"/>
<dbReference type="GO" id="GO:0071555">
    <property type="term" value="P:cell wall organization"/>
    <property type="evidence" value="ECO:0007669"/>
    <property type="project" value="TreeGrafter"/>
</dbReference>
<organism evidence="8 9">
    <name type="scientific">Candidatus Roizmanbacteria bacterium CG_4_10_14_0_8_um_filter_35_28</name>
    <dbReference type="NCBI Taxonomy" id="1974827"/>
    <lineage>
        <taxon>Bacteria</taxon>
        <taxon>Candidatus Roizmaniibacteriota</taxon>
    </lineage>
</organism>
<evidence type="ECO:0000256" key="2">
    <source>
        <dbReference type="ARBA" id="ARBA00007898"/>
    </source>
</evidence>
<feature type="transmembrane region" description="Helical" evidence="7">
    <location>
        <begin position="35"/>
        <end position="55"/>
    </location>
</feature>
<dbReference type="PANTHER" id="PTHR30627">
    <property type="entry name" value="PEPTIDOGLYCAN D,D-TRANSPEPTIDASE"/>
    <property type="match status" value="1"/>
</dbReference>